<organism evidence="2 3">
    <name type="scientific">Agrobacterium deltaense Zutra 3/1</name>
    <dbReference type="NCBI Taxonomy" id="1183427"/>
    <lineage>
        <taxon>Bacteria</taxon>
        <taxon>Pseudomonadati</taxon>
        <taxon>Pseudomonadota</taxon>
        <taxon>Alphaproteobacteria</taxon>
        <taxon>Hyphomicrobiales</taxon>
        <taxon>Rhizobiaceae</taxon>
        <taxon>Rhizobium/Agrobacterium group</taxon>
        <taxon>Agrobacterium</taxon>
    </lineage>
</organism>
<dbReference type="EMBL" id="FBWG01000003">
    <property type="protein sequence ID" value="CUX14760.1"/>
    <property type="molecule type" value="Genomic_DNA"/>
</dbReference>
<evidence type="ECO:0000313" key="2">
    <source>
        <dbReference type="EMBL" id="CUX14760.1"/>
    </source>
</evidence>
<sequence length="49" mass="5468">MLIYNLDDSGSFDLASALSVLVVIMVIFLMALLEILGRYLPKGVVPWRN</sequence>
<dbReference type="Proteomes" id="UP000191987">
    <property type="component" value="Unassembled WGS sequence"/>
</dbReference>
<evidence type="ECO:0000313" key="3">
    <source>
        <dbReference type="Proteomes" id="UP000191987"/>
    </source>
</evidence>
<accession>A0A1S7P1X5</accession>
<dbReference type="AlphaFoldDB" id="A0A1S7P1X5"/>
<proteinExistence type="predicted"/>
<keyword evidence="1" id="KW-1133">Transmembrane helix</keyword>
<evidence type="ECO:0000256" key="1">
    <source>
        <dbReference type="SAM" id="Phobius"/>
    </source>
</evidence>
<keyword evidence="1" id="KW-0812">Transmembrane</keyword>
<name>A0A1S7P1X5_9HYPH</name>
<reference evidence="2 3" key="1">
    <citation type="submission" date="2016-01" db="EMBL/GenBank/DDBJ databases">
        <authorList>
            <person name="Oliw E.H."/>
        </authorList>
    </citation>
    <scope>NUCLEOTIDE SEQUENCE [LARGE SCALE GENOMIC DNA]</scope>
    <source>
        <strain evidence="2 3">Zutra 3-1</strain>
    </source>
</reference>
<protein>
    <submittedName>
        <fullName evidence="2">Uncharacterized protein</fullName>
    </submittedName>
</protein>
<feature type="transmembrane region" description="Helical" evidence="1">
    <location>
        <begin position="12"/>
        <end position="33"/>
    </location>
</feature>
<gene>
    <name evidence="2" type="ORF">AGR7C_Cc110213</name>
</gene>
<keyword evidence="1" id="KW-0472">Membrane</keyword>